<dbReference type="InterPro" id="IPR013613">
    <property type="entry name" value="Baculo_p74_N"/>
</dbReference>
<accession>A0A8X6MFG0</accession>
<dbReference type="Proteomes" id="UP000886998">
    <property type="component" value="Unassembled WGS sequence"/>
</dbReference>
<organism evidence="3 4">
    <name type="scientific">Trichonephila inaurata madagascariensis</name>
    <dbReference type="NCBI Taxonomy" id="2747483"/>
    <lineage>
        <taxon>Eukaryota</taxon>
        <taxon>Metazoa</taxon>
        <taxon>Ecdysozoa</taxon>
        <taxon>Arthropoda</taxon>
        <taxon>Chelicerata</taxon>
        <taxon>Arachnida</taxon>
        <taxon>Araneae</taxon>
        <taxon>Araneomorphae</taxon>
        <taxon>Entelegynae</taxon>
        <taxon>Araneoidea</taxon>
        <taxon>Nephilidae</taxon>
        <taxon>Trichonephila</taxon>
        <taxon>Trichonephila inaurata</taxon>
    </lineage>
</organism>
<dbReference type="Pfam" id="PF08404">
    <property type="entry name" value="Baculo_p74_N"/>
    <property type="match status" value="1"/>
</dbReference>
<dbReference type="GO" id="GO:0019058">
    <property type="term" value="P:viral life cycle"/>
    <property type="evidence" value="ECO:0007669"/>
    <property type="project" value="InterPro"/>
</dbReference>
<evidence type="ECO:0000313" key="3">
    <source>
        <dbReference type="EMBL" id="GFS47064.1"/>
    </source>
</evidence>
<keyword evidence="1" id="KW-1133">Transmembrane helix</keyword>
<evidence type="ECO:0000259" key="2">
    <source>
        <dbReference type="Pfam" id="PF08404"/>
    </source>
</evidence>
<protein>
    <submittedName>
        <fullName evidence="3">Baculo_p74_N domain-containing protein</fullName>
    </submittedName>
</protein>
<dbReference type="OrthoDB" id="6418634at2759"/>
<dbReference type="AlphaFoldDB" id="A0A8X6MFG0"/>
<evidence type="ECO:0000313" key="4">
    <source>
        <dbReference type="Proteomes" id="UP000886998"/>
    </source>
</evidence>
<sequence>MCEETIGFEVCLNPNVCYAQIEKGGLVVNDALPQLTPLKKNSYTLETVEPKDLLAHIRASSVCLWFLCQLVVHGKSIIVTLDQHVVSAYPCYALPKIARSKKWYIVRENWLTRHQFWTQLALHWKGSNNFGQYLTPHHLFCAASSLFKYEVHALRYATEHTTRYLLDRYRQRYPHYFQHVEIQIRPATLKDYYIPPSLATECIVVDQIHFTELGCKRLSCFPFKSDGVPCTRKDDMQWTRLANTLVLSCQPSCREMTTSIDAEWWGSRCVMVNPLKKVLASFPEQIFGMQSKHPLHAGLDWRNGQIYLNKLYCQAYGLEFDGKECYSSVDQTIGEFFLGKTVYRALKTSVVQPPNYAHIPPVPSHPAVSLEVNLSDTIPLPDTSQVAREVTTELLVDFGVDIAAHVVEKILRKKAPQLLLKAAGNLPIQSALTQAVLNQTLSLSVKSLTTAGKIMAGASNIMAVYSVISVILDVLDPFHYENVLTADALEAINKRLDLVYFQRKNNFNPEITPEMVWDNLLGEEDESDRYEFMANKIQEYLTALQANDKINYETTLPVLKHLNMSKQNQYYQWTLHLVIVLMMVILGMLFVQYVHVWAVVILFGVILLGDKTY</sequence>
<reference evidence="3" key="1">
    <citation type="submission" date="2020-08" db="EMBL/GenBank/DDBJ databases">
        <title>Multicomponent nature underlies the extraordinary mechanical properties of spider dragline silk.</title>
        <authorList>
            <person name="Kono N."/>
            <person name="Nakamura H."/>
            <person name="Mori M."/>
            <person name="Yoshida Y."/>
            <person name="Ohtoshi R."/>
            <person name="Malay A.D."/>
            <person name="Moran D.A.P."/>
            <person name="Tomita M."/>
            <person name="Numata K."/>
            <person name="Arakawa K."/>
        </authorList>
    </citation>
    <scope>NUCLEOTIDE SEQUENCE</scope>
</reference>
<feature type="transmembrane region" description="Helical" evidence="1">
    <location>
        <begin position="575"/>
        <end position="608"/>
    </location>
</feature>
<keyword evidence="1" id="KW-0812">Transmembrane</keyword>
<dbReference type="EMBL" id="BMAV01026072">
    <property type="protein sequence ID" value="GFS47064.1"/>
    <property type="molecule type" value="Genomic_DNA"/>
</dbReference>
<evidence type="ECO:0000256" key="1">
    <source>
        <dbReference type="SAM" id="Phobius"/>
    </source>
</evidence>
<comment type="caution">
    <text evidence="3">The sequence shown here is derived from an EMBL/GenBank/DDBJ whole genome shotgun (WGS) entry which is preliminary data.</text>
</comment>
<proteinExistence type="predicted"/>
<keyword evidence="1" id="KW-0472">Membrane</keyword>
<keyword evidence="4" id="KW-1185">Reference proteome</keyword>
<dbReference type="InterPro" id="IPR007663">
    <property type="entry name" value="Baculo_p74"/>
</dbReference>
<name>A0A8X6MFG0_9ARAC</name>
<gene>
    <name evidence="3" type="primary">AVEN_261796_1</name>
    <name evidence="3" type="ORF">TNIN_118391</name>
</gene>
<feature type="domain" description="Baculoviridae p74 N-terminal" evidence="2">
    <location>
        <begin position="152"/>
        <end position="258"/>
    </location>
</feature>
<dbReference type="Pfam" id="PF04583">
    <property type="entry name" value="Baculo_p74"/>
    <property type="match status" value="1"/>
</dbReference>